<dbReference type="RefSeq" id="WP_166929026.1">
    <property type="nucleotide sequence ID" value="NZ_BAAADD010000011.1"/>
</dbReference>
<evidence type="ECO:0000256" key="1">
    <source>
        <dbReference type="ARBA" id="ARBA00000085"/>
    </source>
</evidence>
<dbReference type="InterPro" id="IPR003660">
    <property type="entry name" value="HAMP_dom"/>
</dbReference>
<feature type="domain" description="Histidine kinase" evidence="12">
    <location>
        <begin position="241"/>
        <end position="454"/>
    </location>
</feature>
<dbReference type="Proteomes" id="UP001499951">
    <property type="component" value="Unassembled WGS sequence"/>
</dbReference>
<accession>A0ABN1F7G4</accession>
<dbReference type="InterPro" id="IPR036097">
    <property type="entry name" value="HisK_dim/P_sf"/>
</dbReference>
<keyword evidence="14" id="KW-0067">ATP-binding</keyword>
<dbReference type="InterPro" id="IPR050428">
    <property type="entry name" value="TCS_sensor_his_kinase"/>
</dbReference>
<evidence type="ECO:0000256" key="8">
    <source>
        <dbReference type="ARBA" id="ARBA00022989"/>
    </source>
</evidence>
<keyword evidence="15" id="KW-1185">Reference proteome</keyword>
<dbReference type="InterPro" id="IPR003661">
    <property type="entry name" value="HisK_dim/P_dom"/>
</dbReference>
<dbReference type="PROSITE" id="PS50885">
    <property type="entry name" value="HAMP"/>
    <property type="match status" value="1"/>
</dbReference>
<dbReference type="GO" id="GO:0005524">
    <property type="term" value="F:ATP binding"/>
    <property type="evidence" value="ECO:0007669"/>
    <property type="project" value="UniProtKB-KW"/>
</dbReference>
<dbReference type="EC" id="2.7.13.3" evidence="3"/>
<keyword evidence="7" id="KW-0418">Kinase</keyword>
<dbReference type="SUPFAM" id="SSF55874">
    <property type="entry name" value="ATPase domain of HSP90 chaperone/DNA topoisomerase II/histidine kinase"/>
    <property type="match status" value="1"/>
</dbReference>
<dbReference type="SMART" id="SM00387">
    <property type="entry name" value="HATPase_c"/>
    <property type="match status" value="1"/>
</dbReference>
<dbReference type="SMART" id="SM00304">
    <property type="entry name" value="HAMP"/>
    <property type="match status" value="1"/>
</dbReference>
<dbReference type="Gene3D" id="6.10.340.10">
    <property type="match status" value="1"/>
</dbReference>
<evidence type="ECO:0000256" key="7">
    <source>
        <dbReference type="ARBA" id="ARBA00022777"/>
    </source>
</evidence>
<dbReference type="Pfam" id="PF00512">
    <property type="entry name" value="HisKA"/>
    <property type="match status" value="1"/>
</dbReference>
<dbReference type="Pfam" id="PF02518">
    <property type="entry name" value="HATPase_c"/>
    <property type="match status" value="1"/>
</dbReference>
<evidence type="ECO:0000256" key="5">
    <source>
        <dbReference type="ARBA" id="ARBA00022679"/>
    </source>
</evidence>
<comment type="catalytic activity">
    <reaction evidence="1">
        <text>ATP + protein L-histidine = ADP + protein N-phospho-L-histidine.</text>
        <dbReference type="EC" id="2.7.13.3"/>
    </reaction>
</comment>
<keyword evidence="10 11" id="KW-0472">Membrane</keyword>
<keyword evidence="8 11" id="KW-1133">Transmembrane helix</keyword>
<keyword evidence="4" id="KW-0597">Phosphoprotein</keyword>
<dbReference type="PANTHER" id="PTHR45436:SF8">
    <property type="entry name" value="HISTIDINE KINASE"/>
    <property type="match status" value="1"/>
</dbReference>
<dbReference type="Gene3D" id="3.30.565.10">
    <property type="entry name" value="Histidine kinase-like ATPase, C-terminal domain"/>
    <property type="match status" value="1"/>
</dbReference>
<evidence type="ECO:0000256" key="3">
    <source>
        <dbReference type="ARBA" id="ARBA00012438"/>
    </source>
</evidence>
<feature type="transmembrane region" description="Helical" evidence="11">
    <location>
        <begin position="12"/>
        <end position="36"/>
    </location>
</feature>
<protein>
    <recommendedName>
        <fullName evidence="3">histidine kinase</fullName>
        <ecNumber evidence="3">2.7.13.3</ecNumber>
    </recommendedName>
</protein>
<dbReference type="Pfam" id="PF00672">
    <property type="entry name" value="HAMP"/>
    <property type="match status" value="1"/>
</dbReference>
<dbReference type="InterPro" id="IPR036890">
    <property type="entry name" value="HATPase_C_sf"/>
</dbReference>
<dbReference type="PROSITE" id="PS50109">
    <property type="entry name" value="HIS_KIN"/>
    <property type="match status" value="1"/>
</dbReference>
<evidence type="ECO:0000256" key="10">
    <source>
        <dbReference type="ARBA" id="ARBA00023136"/>
    </source>
</evidence>
<reference evidence="14 15" key="1">
    <citation type="journal article" date="2019" name="Int. J. Syst. Evol. Microbiol.">
        <title>The Global Catalogue of Microorganisms (GCM) 10K type strain sequencing project: providing services to taxonomists for standard genome sequencing and annotation.</title>
        <authorList>
            <consortium name="The Broad Institute Genomics Platform"/>
            <consortium name="The Broad Institute Genome Sequencing Center for Infectious Disease"/>
            <person name="Wu L."/>
            <person name="Ma J."/>
        </authorList>
    </citation>
    <scope>NUCLEOTIDE SEQUENCE [LARGE SCALE GENOMIC DNA]</scope>
    <source>
        <strain evidence="14 15">JCM 15089</strain>
    </source>
</reference>
<organism evidence="14 15">
    <name type="scientific">Rhizomicrobium electricum</name>
    <dbReference type="NCBI Taxonomy" id="480070"/>
    <lineage>
        <taxon>Bacteria</taxon>
        <taxon>Pseudomonadati</taxon>
        <taxon>Pseudomonadota</taxon>
        <taxon>Alphaproteobacteria</taxon>
        <taxon>Micropepsales</taxon>
        <taxon>Micropepsaceae</taxon>
        <taxon>Rhizomicrobium</taxon>
    </lineage>
</organism>
<dbReference type="Gene3D" id="1.10.287.130">
    <property type="match status" value="1"/>
</dbReference>
<dbReference type="CDD" id="cd06225">
    <property type="entry name" value="HAMP"/>
    <property type="match status" value="1"/>
</dbReference>
<evidence type="ECO:0000256" key="6">
    <source>
        <dbReference type="ARBA" id="ARBA00022692"/>
    </source>
</evidence>
<feature type="domain" description="HAMP" evidence="13">
    <location>
        <begin position="180"/>
        <end position="233"/>
    </location>
</feature>
<dbReference type="PANTHER" id="PTHR45436">
    <property type="entry name" value="SENSOR HISTIDINE KINASE YKOH"/>
    <property type="match status" value="1"/>
</dbReference>
<evidence type="ECO:0000313" key="15">
    <source>
        <dbReference type="Proteomes" id="UP001499951"/>
    </source>
</evidence>
<comment type="caution">
    <text evidence="14">The sequence shown here is derived from an EMBL/GenBank/DDBJ whole genome shotgun (WGS) entry which is preliminary data.</text>
</comment>
<dbReference type="InterPro" id="IPR005467">
    <property type="entry name" value="His_kinase_dom"/>
</dbReference>
<evidence type="ECO:0000259" key="12">
    <source>
        <dbReference type="PROSITE" id="PS50109"/>
    </source>
</evidence>
<name>A0ABN1F7G4_9PROT</name>
<proteinExistence type="predicted"/>
<keyword evidence="5" id="KW-0808">Transferase</keyword>
<evidence type="ECO:0000313" key="14">
    <source>
        <dbReference type="EMBL" id="GAA0584348.1"/>
    </source>
</evidence>
<evidence type="ECO:0000256" key="11">
    <source>
        <dbReference type="SAM" id="Phobius"/>
    </source>
</evidence>
<evidence type="ECO:0000259" key="13">
    <source>
        <dbReference type="PROSITE" id="PS50885"/>
    </source>
</evidence>
<dbReference type="EMBL" id="BAAADD010000011">
    <property type="protein sequence ID" value="GAA0584348.1"/>
    <property type="molecule type" value="Genomic_DNA"/>
</dbReference>
<keyword evidence="9" id="KW-0902">Two-component regulatory system</keyword>
<evidence type="ECO:0000256" key="2">
    <source>
        <dbReference type="ARBA" id="ARBA00004370"/>
    </source>
</evidence>
<dbReference type="SUPFAM" id="SSF47384">
    <property type="entry name" value="Homodimeric domain of signal transducing histidine kinase"/>
    <property type="match status" value="1"/>
</dbReference>
<dbReference type="InterPro" id="IPR003594">
    <property type="entry name" value="HATPase_dom"/>
</dbReference>
<dbReference type="SMART" id="SM00388">
    <property type="entry name" value="HisKA"/>
    <property type="match status" value="1"/>
</dbReference>
<evidence type="ECO:0000256" key="9">
    <source>
        <dbReference type="ARBA" id="ARBA00023012"/>
    </source>
</evidence>
<evidence type="ECO:0000256" key="4">
    <source>
        <dbReference type="ARBA" id="ARBA00022553"/>
    </source>
</evidence>
<gene>
    <name evidence="14" type="ORF">GCM10008942_36570</name>
</gene>
<comment type="subcellular location">
    <subcellularLocation>
        <location evidence="2">Membrane</location>
    </subcellularLocation>
</comment>
<dbReference type="PRINTS" id="PR00344">
    <property type="entry name" value="BCTRLSENSOR"/>
</dbReference>
<keyword evidence="14" id="KW-0547">Nucleotide-binding</keyword>
<dbReference type="SUPFAM" id="SSF158472">
    <property type="entry name" value="HAMP domain-like"/>
    <property type="match status" value="1"/>
</dbReference>
<keyword evidence="6 11" id="KW-0812">Transmembrane</keyword>
<dbReference type="CDD" id="cd00082">
    <property type="entry name" value="HisKA"/>
    <property type="match status" value="1"/>
</dbReference>
<sequence>MLTRLHKSESVRLTAIVAAVIVGAMIVLMAPVYIIMRDAFRAELFNGVNQDISAVEAGYRHEGLAEAHEVIDQQLSNPRTRAFIVLQRLPADKIAGNLPAMVQRVGTLTLDMPPSLLDGRKQSDHRILGKGVMLAPDLYLFVGRDAFVAIEAREHVLQTFAWVLFATLLVALGGGALVSRSVLGRMEAITRTCQAIMAGRLSDRVPERGSESEFDMLARAINAMLDRINALMENVQQVSNDIAHDLRTPLSRLRNRLELALSEATTTDTYRQTVTDAIRECETILATFTSLLRIGQIEAAAGTTPREPVDLSALLSELVEIYQPAAEDGEFALQSHIAPGLTVPGDRSLLSQVFANLIENAMAHTPAGSTILVDLVPEESAVTATVADNGPGIPEDEREHALRRFYRCERSRSTPGSGLGLSLVAAIARYHGAALTLDDNKPGLRVTLSFPVIDRLALTETPHGLLH</sequence>
<dbReference type="InterPro" id="IPR004358">
    <property type="entry name" value="Sig_transdc_His_kin-like_C"/>
</dbReference>